<accession>A0ABT6W763</accession>
<evidence type="ECO:0000313" key="1">
    <source>
        <dbReference type="EMBL" id="MDI5965822.1"/>
    </source>
</evidence>
<gene>
    <name evidence="1" type="ORF">POF43_024350</name>
</gene>
<keyword evidence="2" id="KW-1185">Reference proteome</keyword>
<comment type="caution">
    <text evidence="1">The sequence shown here is derived from an EMBL/GenBank/DDBJ whole genome shotgun (WGS) entry which is preliminary data.</text>
</comment>
<protein>
    <submittedName>
        <fullName evidence="1">Uncharacterized protein</fullName>
    </submittedName>
</protein>
<organism evidence="1 2">
    <name type="scientific">Streptantibioticus silvisoli</name>
    <dbReference type="NCBI Taxonomy" id="2705255"/>
    <lineage>
        <taxon>Bacteria</taxon>
        <taxon>Bacillati</taxon>
        <taxon>Actinomycetota</taxon>
        <taxon>Actinomycetes</taxon>
        <taxon>Kitasatosporales</taxon>
        <taxon>Streptomycetaceae</taxon>
        <taxon>Streptantibioticus</taxon>
    </lineage>
</organism>
<dbReference type="Proteomes" id="UP001156398">
    <property type="component" value="Unassembled WGS sequence"/>
</dbReference>
<proteinExistence type="predicted"/>
<name>A0ABT6W763_9ACTN</name>
<sequence length="122" mass="12763">MTALLLELPTSPLFLSRRNVASVEAMCDSQPLPIGSLTGRPDAAHVTVTSLDDLGQWMYARGGRITVHPTPHGVDLWVLHTTADGLPGAPVPVRVSVPVPAGEQTPGDFTASIAGDCWKGVA</sequence>
<reference evidence="1 2" key="1">
    <citation type="submission" date="2023-05" db="EMBL/GenBank/DDBJ databases">
        <title>Streptantibioticus silvisoli sp. nov., acidotolerant actinomycetes 1 from pine litter.</title>
        <authorList>
            <person name="Swiecimska M."/>
            <person name="Golinska P."/>
            <person name="Sangal V."/>
            <person name="Wachnowicz B."/>
            <person name="Goodfellow M."/>
        </authorList>
    </citation>
    <scope>NUCLEOTIDE SEQUENCE [LARGE SCALE GENOMIC DNA]</scope>
    <source>
        <strain evidence="1 2">SL54</strain>
    </source>
</reference>
<dbReference type="RefSeq" id="WP_271322984.1">
    <property type="nucleotide sequence ID" value="NZ_JAAGKO020000040.1"/>
</dbReference>
<evidence type="ECO:0000313" key="2">
    <source>
        <dbReference type="Proteomes" id="UP001156398"/>
    </source>
</evidence>
<dbReference type="EMBL" id="JAAGKO020000040">
    <property type="protein sequence ID" value="MDI5965822.1"/>
    <property type="molecule type" value="Genomic_DNA"/>
</dbReference>